<evidence type="ECO:0000313" key="2">
    <source>
        <dbReference type="Proteomes" id="UP000032866"/>
    </source>
</evidence>
<name>A0A9W3PD23_BURCE</name>
<sequence>MVKSWIACSGRKASVGLSSSFRTVTLGCQYASVVEFVGPHEGGAQRGGYIAAHPGDHDNFNNA</sequence>
<dbReference type="Proteomes" id="UP000032866">
    <property type="component" value="Chromosome 2"/>
</dbReference>
<dbReference type="AlphaFoldDB" id="A0A9W3PD23"/>
<organism evidence="1 2">
    <name type="scientific">Burkholderia cepacia GG4</name>
    <dbReference type="NCBI Taxonomy" id="1009846"/>
    <lineage>
        <taxon>Bacteria</taxon>
        <taxon>Pseudomonadati</taxon>
        <taxon>Pseudomonadota</taxon>
        <taxon>Betaproteobacteria</taxon>
        <taxon>Burkholderiales</taxon>
        <taxon>Burkholderiaceae</taxon>
        <taxon>Burkholderia</taxon>
        <taxon>Burkholderia cepacia complex</taxon>
    </lineage>
</organism>
<dbReference type="SUPFAM" id="SSF56935">
    <property type="entry name" value="Porins"/>
    <property type="match status" value="1"/>
</dbReference>
<proteinExistence type="predicted"/>
<accession>A0A9W3PD23</accession>
<gene>
    <name evidence="1" type="ORF">GEM_5796</name>
</gene>
<dbReference type="EMBL" id="CP003775">
    <property type="protein sequence ID" value="AFQ52180.1"/>
    <property type="molecule type" value="Genomic_DNA"/>
</dbReference>
<protein>
    <submittedName>
        <fullName evidence="1">Outer membrane porin</fullName>
    </submittedName>
</protein>
<reference evidence="1 2" key="1">
    <citation type="journal article" date="2012" name="J. Bacteriol.">
        <title>Complete Genome Sequence of Burkholderia sp. Strain GG4, a Betaproteobacterium That Reduces 3-Oxo-N-Acylhomoserine Lactones and Produces Different N-Acylhomoserine Lactones.</title>
        <authorList>
            <person name="Hong K.W."/>
            <person name="Koh C.L."/>
            <person name="Sam C.K."/>
            <person name="Yin W.F."/>
            <person name="Chan K.G."/>
        </authorList>
    </citation>
    <scope>NUCLEOTIDE SEQUENCE [LARGE SCALE GENOMIC DNA]</scope>
    <source>
        <strain evidence="1 2">GG4</strain>
    </source>
</reference>
<dbReference type="KEGG" id="bct:GEM_5796"/>
<evidence type="ECO:0000313" key="1">
    <source>
        <dbReference type="EMBL" id="AFQ52180.1"/>
    </source>
</evidence>